<sequence length="130" mass="14387">MISAPRGSIRRDLLEYGEDAAAEWVVSCTDDELLRLGCIAGWVSLKGPSTPSGEGMMVCKALAIAAVCVREGKPRKLARARRKKLPELSAEELRRIRAEPYPTRLSFEIPRDYGITDEIREFWADPGPAG</sequence>
<reference evidence="2" key="1">
    <citation type="journal article" date="2019" name="Int. J. Syst. Evol. Microbiol.">
        <title>The Global Catalogue of Microorganisms (GCM) 10K type strain sequencing project: providing services to taxonomists for standard genome sequencing and annotation.</title>
        <authorList>
            <consortium name="The Broad Institute Genomics Platform"/>
            <consortium name="The Broad Institute Genome Sequencing Center for Infectious Disease"/>
            <person name="Wu L."/>
            <person name="Ma J."/>
        </authorList>
    </citation>
    <scope>NUCLEOTIDE SEQUENCE [LARGE SCALE GENOMIC DNA]</scope>
    <source>
        <strain evidence="2">CGMCC 4.7682</strain>
    </source>
</reference>
<comment type="caution">
    <text evidence="1">The sequence shown here is derived from an EMBL/GenBank/DDBJ whole genome shotgun (WGS) entry which is preliminary data.</text>
</comment>
<evidence type="ECO:0000313" key="1">
    <source>
        <dbReference type="EMBL" id="MFC3511309.1"/>
    </source>
</evidence>
<accession>A0ABV7QGD6</accession>
<evidence type="ECO:0000313" key="2">
    <source>
        <dbReference type="Proteomes" id="UP001595764"/>
    </source>
</evidence>
<gene>
    <name evidence="1" type="ORF">ACFORO_14115</name>
</gene>
<organism evidence="1 2">
    <name type="scientific">Amycolatopsis halotolerans</name>
    <dbReference type="NCBI Taxonomy" id="330083"/>
    <lineage>
        <taxon>Bacteria</taxon>
        <taxon>Bacillati</taxon>
        <taxon>Actinomycetota</taxon>
        <taxon>Actinomycetes</taxon>
        <taxon>Pseudonocardiales</taxon>
        <taxon>Pseudonocardiaceae</taxon>
        <taxon>Amycolatopsis</taxon>
    </lineage>
</organism>
<dbReference type="EMBL" id="JBHRWI010000019">
    <property type="protein sequence ID" value="MFC3511309.1"/>
    <property type="molecule type" value="Genomic_DNA"/>
</dbReference>
<dbReference type="Proteomes" id="UP001595764">
    <property type="component" value="Unassembled WGS sequence"/>
</dbReference>
<dbReference type="RefSeq" id="WP_377875147.1">
    <property type="nucleotide sequence ID" value="NZ_JBHMAY010000078.1"/>
</dbReference>
<name>A0ABV7QGD6_9PSEU</name>
<keyword evidence="2" id="KW-1185">Reference proteome</keyword>
<protein>
    <submittedName>
        <fullName evidence="1">Uncharacterized protein</fullName>
    </submittedName>
</protein>
<proteinExistence type="predicted"/>